<dbReference type="Gene3D" id="1.10.10.10">
    <property type="entry name" value="Winged helix-like DNA-binding domain superfamily/Winged helix DNA-binding domain"/>
    <property type="match status" value="1"/>
</dbReference>
<evidence type="ECO:0000313" key="5">
    <source>
        <dbReference type="Proteomes" id="UP001230654"/>
    </source>
</evidence>
<organism evidence="4 5">
    <name type="scientific">Streptomyces rishiriensis</name>
    <dbReference type="NCBI Taxonomy" id="68264"/>
    <lineage>
        <taxon>Bacteria</taxon>
        <taxon>Bacillati</taxon>
        <taxon>Actinomycetota</taxon>
        <taxon>Actinomycetes</taxon>
        <taxon>Kitasatosporales</taxon>
        <taxon>Streptomycetaceae</taxon>
        <taxon>Streptomyces</taxon>
    </lineage>
</organism>
<dbReference type="GO" id="GO:0003677">
    <property type="term" value="F:DNA binding"/>
    <property type="evidence" value="ECO:0007669"/>
    <property type="project" value="UniProtKB-KW"/>
</dbReference>
<dbReference type="InterPro" id="IPR016032">
    <property type="entry name" value="Sig_transdc_resp-reg_C-effctor"/>
</dbReference>
<evidence type="ECO:0000256" key="2">
    <source>
        <dbReference type="PROSITE-ProRule" id="PRU01091"/>
    </source>
</evidence>
<sequence>MCQARAALKRVAPLPAATAGDLVLDAVRHLVGVRGTRGDLTPTESRLLAALMAAYGGIVRRRELVRVELARGRPSP</sequence>
<keyword evidence="1 2" id="KW-0238">DNA-binding</keyword>
<dbReference type="SUPFAM" id="SSF46894">
    <property type="entry name" value="C-terminal effector domain of the bipartite response regulators"/>
    <property type="match status" value="1"/>
</dbReference>
<accession>A0ABU0NHE7</accession>
<gene>
    <name evidence="4" type="ORF">QF030_000692</name>
</gene>
<dbReference type="Proteomes" id="UP001230654">
    <property type="component" value="Unassembled WGS sequence"/>
</dbReference>
<feature type="domain" description="OmpR/PhoB-type" evidence="3">
    <location>
        <begin position="14"/>
        <end position="76"/>
    </location>
</feature>
<comment type="caution">
    <text evidence="4">The sequence shown here is derived from an EMBL/GenBank/DDBJ whole genome shotgun (WGS) entry which is preliminary data.</text>
</comment>
<feature type="DNA-binding region" description="OmpR/PhoB-type" evidence="2">
    <location>
        <begin position="14"/>
        <end position="76"/>
    </location>
</feature>
<dbReference type="PROSITE" id="PS51755">
    <property type="entry name" value="OMPR_PHOB"/>
    <property type="match status" value="1"/>
</dbReference>
<dbReference type="EMBL" id="JAUSWV010000002">
    <property type="protein sequence ID" value="MDQ0578514.1"/>
    <property type="molecule type" value="Genomic_DNA"/>
</dbReference>
<evidence type="ECO:0000313" key="4">
    <source>
        <dbReference type="EMBL" id="MDQ0578514.1"/>
    </source>
</evidence>
<name>A0ABU0NHE7_STRRH</name>
<protein>
    <submittedName>
        <fullName evidence="4">DNA-binding response OmpR family regulator</fullName>
    </submittedName>
</protein>
<reference evidence="4 5" key="1">
    <citation type="submission" date="2023-07" db="EMBL/GenBank/DDBJ databases">
        <title>Comparative genomics of wheat-associated soil bacteria to identify genetic determinants of phenazine resistance.</title>
        <authorList>
            <person name="Mouncey N."/>
        </authorList>
    </citation>
    <scope>NUCLEOTIDE SEQUENCE [LARGE SCALE GENOMIC DNA]</scope>
    <source>
        <strain evidence="4 5">B2I6</strain>
    </source>
</reference>
<dbReference type="InterPro" id="IPR036388">
    <property type="entry name" value="WH-like_DNA-bd_sf"/>
</dbReference>
<evidence type="ECO:0000256" key="1">
    <source>
        <dbReference type="ARBA" id="ARBA00023125"/>
    </source>
</evidence>
<evidence type="ECO:0000259" key="3">
    <source>
        <dbReference type="PROSITE" id="PS51755"/>
    </source>
</evidence>
<proteinExistence type="predicted"/>
<keyword evidence="5" id="KW-1185">Reference proteome</keyword>
<dbReference type="InterPro" id="IPR001867">
    <property type="entry name" value="OmpR/PhoB-type_DNA-bd"/>
</dbReference>